<keyword evidence="3" id="KW-0547">Nucleotide-binding</keyword>
<keyword evidence="4 7" id="KW-0067">ATP-binding</keyword>
<dbReference type="GO" id="GO:0005886">
    <property type="term" value="C:plasma membrane"/>
    <property type="evidence" value="ECO:0007669"/>
    <property type="project" value="UniProtKB-SubCell"/>
</dbReference>
<reference evidence="7 8" key="1">
    <citation type="submission" date="2020-08" db="EMBL/GenBank/DDBJ databases">
        <title>Sequencing the genomes of 1000 actinobacteria strains.</title>
        <authorList>
            <person name="Klenk H.-P."/>
        </authorList>
    </citation>
    <scope>NUCLEOTIDE SEQUENCE [LARGE SCALE GENOMIC DNA]</scope>
    <source>
        <strain evidence="7 8">DSM 45258</strain>
    </source>
</reference>
<dbReference type="SMART" id="SM00382">
    <property type="entry name" value="AAA"/>
    <property type="match status" value="1"/>
</dbReference>
<evidence type="ECO:0000256" key="5">
    <source>
        <dbReference type="ARBA" id="ARBA00023251"/>
    </source>
</evidence>
<dbReference type="PROSITE" id="PS50893">
    <property type="entry name" value="ABC_TRANSPORTER_2"/>
    <property type="match status" value="1"/>
</dbReference>
<evidence type="ECO:0000313" key="8">
    <source>
        <dbReference type="Proteomes" id="UP000567922"/>
    </source>
</evidence>
<protein>
    <submittedName>
        <fullName evidence="7">ABC-2 type transport system ATP-binding protein</fullName>
    </submittedName>
</protein>
<evidence type="ECO:0000256" key="4">
    <source>
        <dbReference type="ARBA" id="ARBA00022840"/>
    </source>
</evidence>
<accession>A0A839RJT9</accession>
<comment type="subcellular location">
    <subcellularLocation>
        <location evidence="1">Cell membrane</location>
        <topology evidence="1">Peripheral membrane protein</topology>
    </subcellularLocation>
</comment>
<dbReference type="Gene3D" id="3.40.50.300">
    <property type="entry name" value="P-loop containing nucleotide triphosphate hydrolases"/>
    <property type="match status" value="1"/>
</dbReference>
<dbReference type="RefSeq" id="WP_083962458.1">
    <property type="nucleotide sequence ID" value="NZ_BDDI01000015.1"/>
</dbReference>
<organism evidence="7 8">
    <name type="scientific">Hoyosella altamirensis</name>
    <dbReference type="NCBI Taxonomy" id="616997"/>
    <lineage>
        <taxon>Bacteria</taxon>
        <taxon>Bacillati</taxon>
        <taxon>Actinomycetota</taxon>
        <taxon>Actinomycetes</taxon>
        <taxon>Mycobacteriales</taxon>
        <taxon>Hoyosellaceae</taxon>
        <taxon>Hoyosella</taxon>
    </lineage>
</organism>
<dbReference type="Proteomes" id="UP000567922">
    <property type="component" value="Unassembled WGS sequence"/>
</dbReference>
<evidence type="ECO:0000313" key="7">
    <source>
        <dbReference type="EMBL" id="MBB3036569.1"/>
    </source>
</evidence>
<name>A0A839RJT9_9ACTN</name>
<dbReference type="CDD" id="cd03230">
    <property type="entry name" value="ABC_DR_subfamily_A"/>
    <property type="match status" value="1"/>
</dbReference>
<evidence type="ECO:0000256" key="2">
    <source>
        <dbReference type="ARBA" id="ARBA00022448"/>
    </source>
</evidence>
<dbReference type="Pfam" id="PF00005">
    <property type="entry name" value="ABC_tran"/>
    <property type="match status" value="1"/>
</dbReference>
<dbReference type="OrthoDB" id="9804819at2"/>
<evidence type="ECO:0000259" key="6">
    <source>
        <dbReference type="PROSITE" id="PS50893"/>
    </source>
</evidence>
<dbReference type="InterPro" id="IPR003439">
    <property type="entry name" value="ABC_transporter-like_ATP-bd"/>
</dbReference>
<sequence length="292" mass="31516">MTSPIMRVRDVTRSYGDVVAVDGVSLDIAPGELVGLLGPNGAGKTTLINLLVGLRRPDSGAVELCGGNPRDEATRQAIGVTPQQTALPEAWRVGELIDFIAAHHPNPTNRHDLLVRFDLQDLCSRQIGGLSGGQQRRVAVALAFAGNPRVVFLDEPSTGLDVEARHQLWSGIRAFHEEGGTVLLTSHYLEEVEALAQRVAVVDRGRVIADGSMRDVRRLVSLKRVSLICPELPSIPGAARVENNDGHTHVLTNDADHFVRELVTSGARFSDLEIRSASLEDAFLSITSKHVA</sequence>
<dbReference type="GO" id="GO:0005524">
    <property type="term" value="F:ATP binding"/>
    <property type="evidence" value="ECO:0007669"/>
    <property type="project" value="UniProtKB-KW"/>
</dbReference>
<dbReference type="InterPro" id="IPR003593">
    <property type="entry name" value="AAA+_ATPase"/>
</dbReference>
<keyword evidence="8" id="KW-1185">Reference proteome</keyword>
<dbReference type="GO" id="GO:0046677">
    <property type="term" value="P:response to antibiotic"/>
    <property type="evidence" value="ECO:0007669"/>
    <property type="project" value="UniProtKB-KW"/>
</dbReference>
<feature type="domain" description="ABC transporter" evidence="6">
    <location>
        <begin position="6"/>
        <end position="229"/>
    </location>
</feature>
<evidence type="ECO:0000256" key="3">
    <source>
        <dbReference type="ARBA" id="ARBA00022741"/>
    </source>
</evidence>
<dbReference type="AlphaFoldDB" id="A0A839RJT9"/>
<dbReference type="InterPro" id="IPR050763">
    <property type="entry name" value="ABC_transporter_ATP-binding"/>
</dbReference>
<evidence type="ECO:0000256" key="1">
    <source>
        <dbReference type="ARBA" id="ARBA00004202"/>
    </source>
</evidence>
<gene>
    <name evidence="7" type="ORF">FHU29_001003</name>
</gene>
<dbReference type="SUPFAM" id="SSF52540">
    <property type="entry name" value="P-loop containing nucleoside triphosphate hydrolases"/>
    <property type="match status" value="1"/>
</dbReference>
<keyword evidence="5" id="KW-0046">Antibiotic resistance</keyword>
<dbReference type="GO" id="GO:0016887">
    <property type="term" value="F:ATP hydrolysis activity"/>
    <property type="evidence" value="ECO:0007669"/>
    <property type="project" value="InterPro"/>
</dbReference>
<dbReference type="PANTHER" id="PTHR42711">
    <property type="entry name" value="ABC TRANSPORTER ATP-BINDING PROTEIN"/>
    <property type="match status" value="1"/>
</dbReference>
<dbReference type="EMBL" id="JACHWS010000001">
    <property type="protein sequence ID" value="MBB3036569.1"/>
    <property type="molecule type" value="Genomic_DNA"/>
</dbReference>
<comment type="caution">
    <text evidence="7">The sequence shown here is derived from an EMBL/GenBank/DDBJ whole genome shotgun (WGS) entry which is preliminary data.</text>
</comment>
<proteinExistence type="predicted"/>
<keyword evidence="2" id="KW-0813">Transport</keyword>
<dbReference type="InterPro" id="IPR017871">
    <property type="entry name" value="ABC_transporter-like_CS"/>
</dbReference>
<dbReference type="PANTHER" id="PTHR42711:SF17">
    <property type="entry name" value="ABC TRANSPORTER ATP-BINDING PROTEIN"/>
    <property type="match status" value="1"/>
</dbReference>
<dbReference type="PROSITE" id="PS00211">
    <property type="entry name" value="ABC_TRANSPORTER_1"/>
    <property type="match status" value="1"/>
</dbReference>
<dbReference type="InterPro" id="IPR027417">
    <property type="entry name" value="P-loop_NTPase"/>
</dbReference>